<dbReference type="EMBL" id="CCEJ010000013">
    <property type="protein sequence ID" value="CDR35147.1"/>
    <property type="molecule type" value="Genomic_DNA"/>
</dbReference>
<reference evidence="2" key="2">
    <citation type="submission" date="2014-09" db="EMBL/GenBank/DDBJ databases">
        <title>Criblamydia sequanensis harbors a mega-plasmid encoding arsenite resistance.</title>
        <authorList>
            <person name="Bertelli C."/>
            <person name="Goesmann A."/>
            <person name="Greub G."/>
        </authorList>
    </citation>
    <scope>NUCLEOTIDE SEQUENCE [LARGE SCALE GENOMIC DNA]</scope>
    <source>
        <strain evidence="2">CRIB-18</strain>
    </source>
</reference>
<feature type="region of interest" description="Disordered" evidence="1">
    <location>
        <begin position="111"/>
        <end position="133"/>
    </location>
</feature>
<reference evidence="2" key="1">
    <citation type="submission" date="2013-12" db="EMBL/GenBank/DDBJ databases">
        <authorList>
            <person name="Linke B."/>
        </authorList>
    </citation>
    <scope>NUCLEOTIDE SEQUENCE [LARGE SCALE GENOMIC DNA]</scope>
    <source>
        <strain evidence="2">CRIB-18</strain>
    </source>
</reference>
<sequence length="176" mass="19591">MNQTNPNQTFNARCHFYPIMPTSSMQPQTPIRTPTKTYSRASLISRIEDAQRAAGTPPTQKKLGVDFKEKSIKKGTSPKKEVSEKEMNQIIRGLNSLGLADASLQDLRDATERTKVPTQTNLPKADLEKKRSRNKQLHIQMALIDYALRSKIPGKELGTGRLYLGAISLNTPKLGS</sequence>
<keyword evidence="3" id="KW-1185">Reference proteome</keyword>
<protein>
    <submittedName>
        <fullName evidence="2">Uncharacterized protein</fullName>
    </submittedName>
</protein>
<name>A0A090D0S4_9BACT</name>
<evidence type="ECO:0000313" key="2">
    <source>
        <dbReference type="EMBL" id="CDR35147.1"/>
    </source>
</evidence>
<accession>A0A090D0S4</accession>
<evidence type="ECO:0000313" key="3">
    <source>
        <dbReference type="Proteomes" id="UP000031552"/>
    </source>
</evidence>
<dbReference type="AlphaFoldDB" id="A0A090D0S4"/>
<proteinExistence type="predicted"/>
<comment type="caution">
    <text evidence="2">The sequence shown here is derived from an EMBL/GenBank/DDBJ whole genome shotgun (WGS) entry which is preliminary data.</text>
</comment>
<organism evidence="2 3">
    <name type="scientific">Candidatus Criblamydia sequanensis CRIB-18</name>
    <dbReference type="NCBI Taxonomy" id="1437425"/>
    <lineage>
        <taxon>Bacteria</taxon>
        <taxon>Pseudomonadati</taxon>
        <taxon>Chlamydiota</taxon>
        <taxon>Chlamydiia</taxon>
        <taxon>Parachlamydiales</taxon>
        <taxon>Candidatus Criblamydiaceae</taxon>
        <taxon>Candidatus Criblamydia</taxon>
    </lineage>
</organism>
<dbReference type="Proteomes" id="UP000031552">
    <property type="component" value="Unassembled WGS sequence"/>
</dbReference>
<gene>
    <name evidence="2" type="ORF">CSEC_2341</name>
</gene>
<evidence type="ECO:0000256" key="1">
    <source>
        <dbReference type="SAM" id="MobiDB-lite"/>
    </source>
</evidence>
<dbReference type="RefSeq" id="WP_041018692.1">
    <property type="nucleotide sequence ID" value="NZ_CCEJ010000013.1"/>
</dbReference>